<dbReference type="AlphaFoldDB" id="H6L6B8"/>
<protein>
    <submittedName>
        <fullName evidence="10">Cytochrome c variant</fullName>
    </submittedName>
</protein>
<name>H6L6B8_SAPGL</name>
<dbReference type="Pfam" id="PF13442">
    <property type="entry name" value="Cytochrome_CBB3"/>
    <property type="match status" value="1"/>
</dbReference>
<dbReference type="EMBL" id="CP002831">
    <property type="protein sequence ID" value="AFC23019.1"/>
    <property type="molecule type" value="Genomic_DNA"/>
</dbReference>
<dbReference type="PROSITE" id="PS51007">
    <property type="entry name" value="CYTC"/>
    <property type="match status" value="1"/>
</dbReference>
<organism evidence="10 11">
    <name type="scientific">Saprospira grandis (strain Lewin)</name>
    <dbReference type="NCBI Taxonomy" id="984262"/>
    <lineage>
        <taxon>Bacteria</taxon>
        <taxon>Pseudomonadati</taxon>
        <taxon>Bacteroidota</taxon>
        <taxon>Saprospiria</taxon>
        <taxon>Saprospirales</taxon>
        <taxon>Saprospiraceae</taxon>
        <taxon>Saprospira</taxon>
    </lineage>
</organism>
<evidence type="ECO:0000259" key="9">
    <source>
        <dbReference type="PROSITE" id="PS51007"/>
    </source>
</evidence>
<dbReference type="PRINTS" id="PR00605">
    <property type="entry name" value="CYTCHROMECIC"/>
</dbReference>
<dbReference type="InterPro" id="IPR008168">
    <property type="entry name" value="Cyt_C_IC"/>
</dbReference>
<dbReference type="KEGG" id="sgn:SGRA_0280"/>
<feature type="chain" id="PRO_5003604009" evidence="8">
    <location>
        <begin position="21"/>
        <end position="121"/>
    </location>
</feature>
<dbReference type="GO" id="GO:0009055">
    <property type="term" value="F:electron transfer activity"/>
    <property type="evidence" value="ECO:0007669"/>
    <property type="project" value="InterPro"/>
</dbReference>
<evidence type="ECO:0000256" key="4">
    <source>
        <dbReference type="ARBA" id="ARBA00022982"/>
    </source>
</evidence>
<keyword evidence="3 6" id="KW-0479">Metal-binding</keyword>
<dbReference type="SUPFAM" id="SSF46626">
    <property type="entry name" value="Cytochrome c"/>
    <property type="match status" value="1"/>
</dbReference>
<dbReference type="GO" id="GO:0020037">
    <property type="term" value="F:heme binding"/>
    <property type="evidence" value="ECO:0007669"/>
    <property type="project" value="InterPro"/>
</dbReference>
<evidence type="ECO:0000256" key="8">
    <source>
        <dbReference type="SAM" id="SignalP"/>
    </source>
</evidence>
<keyword evidence="4" id="KW-0249">Electron transport</keyword>
<evidence type="ECO:0000256" key="7">
    <source>
        <dbReference type="SAM" id="MobiDB-lite"/>
    </source>
</evidence>
<evidence type="ECO:0000256" key="1">
    <source>
        <dbReference type="ARBA" id="ARBA00022448"/>
    </source>
</evidence>
<dbReference type="InterPro" id="IPR036909">
    <property type="entry name" value="Cyt_c-like_dom_sf"/>
</dbReference>
<keyword evidence="2 6" id="KW-0349">Heme</keyword>
<dbReference type="GO" id="GO:0005506">
    <property type="term" value="F:iron ion binding"/>
    <property type="evidence" value="ECO:0007669"/>
    <property type="project" value="InterPro"/>
</dbReference>
<dbReference type="HOGENOM" id="CLU_2036405_0_0_10"/>
<evidence type="ECO:0000313" key="11">
    <source>
        <dbReference type="Proteomes" id="UP000007519"/>
    </source>
</evidence>
<dbReference type="OrthoDB" id="9794322at2"/>
<reference evidence="10 11" key="1">
    <citation type="journal article" date="2012" name="Stand. Genomic Sci.">
        <title>Complete genome sequencing and analysis of Saprospira grandis str. Lewin, a predatory marine bacterium.</title>
        <authorList>
            <person name="Saw J.H."/>
            <person name="Yuryev A."/>
            <person name="Kanbe M."/>
            <person name="Hou S."/>
            <person name="Young A.G."/>
            <person name="Aizawa S."/>
            <person name="Alam M."/>
        </authorList>
    </citation>
    <scope>NUCLEOTIDE SEQUENCE [LARGE SCALE GENOMIC DNA]</scope>
    <source>
        <strain evidence="10 11">Lewin</strain>
    </source>
</reference>
<feature type="region of interest" description="Disordered" evidence="7">
    <location>
        <begin position="26"/>
        <end position="47"/>
    </location>
</feature>
<sequence length="121" mass="12739">MSKRLIISSLFLATIFVACGGPNNNSNNGSSSSSSSSSSTKTPAKPKAVNGAMVYKKNCVVCHGANGRMALNGAKILPESTMTLEERIMQIKKGKGAMQAYEGVLSEAAIKAVAEYTMQFK</sequence>
<dbReference type="Proteomes" id="UP000007519">
    <property type="component" value="Chromosome"/>
</dbReference>
<evidence type="ECO:0000256" key="6">
    <source>
        <dbReference type="PROSITE-ProRule" id="PRU00433"/>
    </source>
</evidence>
<proteinExistence type="predicted"/>
<evidence type="ECO:0000256" key="3">
    <source>
        <dbReference type="ARBA" id="ARBA00022723"/>
    </source>
</evidence>
<dbReference type="PROSITE" id="PS51257">
    <property type="entry name" value="PROKAR_LIPOPROTEIN"/>
    <property type="match status" value="1"/>
</dbReference>
<dbReference type="STRING" id="984262.SGRA_0280"/>
<accession>H6L6B8</accession>
<keyword evidence="11" id="KW-1185">Reference proteome</keyword>
<dbReference type="eggNOG" id="COG2010">
    <property type="taxonomic scope" value="Bacteria"/>
</dbReference>
<feature type="signal peptide" evidence="8">
    <location>
        <begin position="1"/>
        <end position="20"/>
    </location>
</feature>
<dbReference type="Gene3D" id="1.10.760.10">
    <property type="entry name" value="Cytochrome c-like domain"/>
    <property type="match status" value="1"/>
</dbReference>
<dbReference type="RefSeq" id="WP_014373267.1">
    <property type="nucleotide sequence ID" value="NC_016940.1"/>
</dbReference>
<evidence type="ECO:0000313" key="10">
    <source>
        <dbReference type="EMBL" id="AFC23019.1"/>
    </source>
</evidence>
<keyword evidence="5 6" id="KW-0408">Iron</keyword>
<feature type="compositionally biased region" description="Low complexity" evidence="7">
    <location>
        <begin position="26"/>
        <end position="39"/>
    </location>
</feature>
<evidence type="ECO:0000256" key="2">
    <source>
        <dbReference type="ARBA" id="ARBA00022617"/>
    </source>
</evidence>
<evidence type="ECO:0000256" key="5">
    <source>
        <dbReference type="ARBA" id="ARBA00023004"/>
    </source>
</evidence>
<feature type="domain" description="Cytochrome c" evidence="9">
    <location>
        <begin position="46"/>
        <end position="121"/>
    </location>
</feature>
<dbReference type="InterPro" id="IPR009056">
    <property type="entry name" value="Cyt_c-like_dom"/>
</dbReference>
<keyword evidence="8" id="KW-0732">Signal</keyword>
<gene>
    <name evidence="10" type="ordered locus">SGRA_0280</name>
</gene>
<keyword evidence="1" id="KW-0813">Transport</keyword>